<keyword evidence="3" id="KW-1185">Reference proteome</keyword>
<gene>
    <name evidence="2" type="ORF">BN11_440018</name>
</gene>
<name>W6K456_9MICO</name>
<dbReference type="RefSeq" id="WP_157043969.1">
    <property type="nucleotide sequence ID" value="NZ_HG764815.1"/>
</dbReference>
<reference evidence="2 3" key="1">
    <citation type="journal article" date="2013" name="ISME J.">
        <title>A metabolic model for members of the genus Tetrasphaera involved in enhanced biological phosphorus removal.</title>
        <authorList>
            <person name="Kristiansen R."/>
            <person name="Nguyen H.T.T."/>
            <person name="Saunders A.M."/>
            <person name="Nielsen J.L."/>
            <person name="Wimmer R."/>
            <person name="Le V.Q."/>
            <person name="McIlroy S.J."/>
            <person name="Petrovski S."/>
            <person name="Seviour R.J."/>
            <person name="Calteau A."/>
            <person name="Nielsen K.L."/>
            <person name="Nielsen P.H."/>
        </authorList>
    </citation>
    <scope>NUCLEOTIDE SEQUENCE [LARGE SCALE GENOMIC DNA]</scope>
    <source>
        <strain evidence="2 3">Ben110</strain>
    </source>
</reference>
<dbReference type="Proteomes" id="UP000035763">
    <property type="component" value="Unassembled WGS sequence"/>
</dbReference>
<dbReference type="EMBL" id="CAJA01000379">
    <property type="protein sequence ID" value="CCH74429.1"/>
    <property type="molecule type" value="Genomic_DNA"/>
</dbReference>
<dbReference type="AlphaFoldDB" id="W6K456"/>
<keyword evidence="1" id="KW-0472">Membrane</keyword>
<feature type="transmembrane region" description="Helical" evidence="1">
    <location>
        <begin position="47"/>
        <end position="64"/>
    </location>
</feature>
<keyword evidence="1" id="KW-1133">Transmembrane helix</keyword>
<evidence type="ECO:0000256" key="1">
    <source>
        <dbReference type="SAM" id="Phobius"/>
    </source>
</evidence>
<feature type="transmembrane region" description="Helical" evidence="1">
    <location>
        <begin position="76"/>
        <end position="95"/>
    </location>
</feature>
<organism evidence="2 3">
    <name type="scientific">Nostocoides australiense Ben110</name>
    <dbReference type="NCBI Taxonomy" id="1193182"/>
    <lineage>
        <taxon>Bacteria</taxon>
        <taxon>Bacillati</taxon>
        <taxon>Actinomycetota</taxon>
        <taxon>Actinomycetes</taxon>
        <taxon>Micrococcales</taxon>
        <taxon>Intrasporangiaceae</taxon>
        <taxon>Nostocoides</taxon>
    </lineage>
</organism>
<accession>W6K456</accession>
<evidence type="ECO:0000313" key="2">
    <source>
        <dbReference type="EMBL" id="CCH74429.1"/>
    </source>
</evidence>
<sequence length="121" mass="12479">MISARYVSVGVLGVVSAFHAGLAAGMPWGAAAWGGHHSGVLPGPLRVASGCACVAWALAAAAVARAPSWRRRPRWLLHVGLTSVATVGAVVNALSPSGFERYGWAPVCLVLALAAWRSRQP</sequence>
<protein>
    <submittedName>
        <fullName evidence="2">Uncharacterized protein</fullName>
    </submittedName>
</protein>
<keyword evidence="1" id="KW-0812">Transmembrane</keyword>
<evidence type="ECO:0000313" key="3">
    <source>
        <dbReference type="Proteomes" id="UP000035763"/>
    </source>
</evidence>
<proteinExistence type="predicted"/>
<comment type="caution">
    <text evidence="2">The sequence shown here is derived from an EMBL/GenBank/DDBJ whole genome shotgun (WGS) entry which is preliminary data.</text>
</comment>